<dbReference type="EMBL" id="CP131061">
    <property type="protein sequence ID" value="WNY27258.1"/>
    <property type="molecule type" value="Genomic_DNA"/>
</dbReference>
<dbReference type="Pfam" id="PF20766">
    <property type="entry name" value="DUF447_C"/>
    <property type="match status" value="1"/>
</dbReference>
<dbReference type="AlphaFoldDB" id="A0AA96V8J7"/>
<feature type="domain" description="DUF447" evidence="1">
    <location>
        <begin position="21"/>
        <end position="136"/>
    </location>
</feature>
<gene>
    <name evidence="3" type="ORF">MsAm2_10500</name>
</gene>
<dbReference type="Pfam" id="PF04289">
    <property type="entry name" value="DUF447_N"/>
    <property type="match status" value="1"/>
</dbReference>
<organism evidence="3 4">
    <name type="scientific">Methanolapillus ohkumae</name>
    <dbReference type="NCBI Taxonomy" id="3028298"/>
    <lineage>
        <taxon>Archaea</taxon>
        <taxon>Methanobacteriati</taxon>
        <taxon>Methanobacteriota</taxon>
        <taxon>Stenosarchaea group</taxon>
        <taxon>Methanomicrobia</taxon>
        <taxon>Methanosarcinales</taxon>
        <taxon>Methanosarcinaceae</taxon>
        <taxon>Methanolapillus</taxon>
    </lineage>
</organism>
<dbReference type="Proteomes" id="UP001304970">
    <property type="component" value="Chromosome"/>
</dbReference>
<sequence>MKETSANLKRMTEFGIGEGISEIIVATKNSPSGEKPFNAAPFGIIWKNDKMFLRLFRGTKTCENLMQEDFFSANITADSVLYARSTFYDLDSHEFSTLNFSGTIVPVLKEADRYVVFQCKNRVLAEDTILIDIEPIGFKIQTPTSGFLPNRGFYSILEICIHLTRYEQTRDPKYIEWIRHHWSLAQRCGRKNDKEALAILKKRMAGFEDDF</sequence>
<protein>
    <recommendedName>
        <fullName evidence="5">DUF447 family protein</fullName>
    </recommendedName>
</protein>
<feature type="domain" description="DUF447" evidence="2">
    <location>
        <begin position="150"/>
        <end position="202"/>
    </location>
</feature>
<evidence type="ECO:0000313" key="3">
    <source>
        <dbReference type="EMBL" id="WNY27258.1"/>
    </source>
</evidence>
<evidence type="ECO:0000259" key="2">
    <source>
        <dbReference type="Pfam" id="PF20766"/>
    </source>
</evidence>
<dbReference type="SUPFAM" id="SSF50475">
    <property type="entry name" value="FMN-binding split barrel"/>
    <property type="match status" value="1"/>
</dbReference>
<dbReference type="Gene3D" id="2.30.110.10">
    <property type="entry name" value="Electron Transport, Fmn-binding Protein, Chain A"/>
    <property type="match status" value="1"/>
</dbReference>
<proteinExistence type="predicted"/>
<dbReference type="InterPro" id="IPR012349">
    <property type="entry name" value="Split_barrel_FMN-bd"/>
</dbReference>
<keyword evidence="4" id="KW-1185">Reference proteome</keyword>
<evidence type="ECO:0000313" key="4">
    <source>
        <dbReference type="Proteomes" id="UP001304970"/>
    </source>
</evidence>
<evidence type="ECO:0008006" key="5">
    <source>
        <dbReference type="Google" id="ProtNLM"/>
    </source>
</evidence>
<accession>A0AA96V8J7</accession>
<dbReference type="InterPro" id="IPR049288">
    <property type="entry name" value="DUF447_C"/>
</dbReference>
<name>A0AA96V8J7_9EURY</name>
<evidence type="ECO:0000259" key="1">
    <source>
        <dbReference type="Pfam" id="PF04289"/>
    </source>
</evidence>
<dbReference type="InterPro" id="IPR007386">
    <property type="entry name" value="DUF447_N"/>
</dbReference>
<reference evidence="3 4" key="1">
    <citation type="submission" date="2023-07" db="EMBL/GenBank/DDBJ databases">
        <title>Closed genome sequence of Methanosarcinaceae archaeon Am2.</title>
        <authorList>
            <person name="Poehlein A."/>
            <person name="Protasov E."/>
            <person name="Platt K."/>
            <person name="Reeh H."/>
            <person name="Daniel R."/>
            <person name="Brune A."/>
        </authorList>
    </citation>
    <scope>NUCLEOTIDE SEQUENCE [LARGE SCALE GENOMIC DNA]</scope>
    <source>
        <strain evidence="3 4">Am2</strain>
    </source>
</reference>
<dbReference type="Gene3D" id="1.20.58.290">
    <property type="entry name" value="Hypothetical membrane protein ta0354_69_121"/>
    <property type="match status" value="1"/>
</dbReference>